<dbReference type="GO" id="GO:0051607">
    <property type="term" value="P:defense response to virus"/>
    <property type="evidence" value="ECO:0007669"/>
    <property type="project" value="UniProtKB-KW"/>
</dbReference>
<proteinExistence type="predicted"/>
<reference evidence="3 4" key="1">
    <citation type="submission" date="2018-11" db="EMBL/GenBank/DDBJ databases">
        <title>Genomic Encyclopedia of Type Strains, Phase IV (KMG-IV): sequencing the most valuable type-strain genomes for metagenomic binning, comparative biology and taxonomic classification.</title>
        <authorList>
            <person name="Goeker M."/>
        </authorList>
    </citation>
    <scope>NUCLEOTIDE SEQUENCE [LARGE SCALE GENOMIC DNA]</scope>
    <source>
        <strain evidence="3 4">DSM 102936</strain>
    </source>
</reference>
<keyword evidence="1" id="KW-0051">Antiviral defense</keyword>
<dbReference type="AlphaFoldDB" id="A0A3N5BBE6"/>
<dbReference type="Proteomes" id="UP000282654">
    <property type="component" value="Unassembled WGS sequence"/>
</dbReference>
<evidence type="ECO:0000259" key="2">
    <source>
        <dbReference type="Pfam" id="PF03787"/>
    </source>
</evidence>
<dbReference type="PANTHER" id="PTHR39965">
    <property type="entry name" value="CRISPR SYSTEM CMR SUBUNIT CMR6"/>
    <property type="match status" value="1"/>
</dbReference>
<evidence type="ECO:0000313" key="4">
    <source>
        <dbReference type="Proteomes" id="UP000282654"/>
    </source>
</evidence>
<dbReference type="PANTHER" id="PTHR39965:SF1">
    <property type="entry name" value="CRISPR SYSTEM CMR SUBUNIT CMR6"/>
    <property type="match status" value="1"/>
</dbReference>
<keyword evidence="4" id="KW-1185">Reference proteome</keyword>
<accession>A0A3N5BBE6</accession>
<dbReference type="Pfam" id="PF03787">
    <property type="entry name" value="RAMPs"/>
    <property type="match status" value="1"/>
</dbReference>
<dbReference type="EMBL" id="RKRE01000002">
    <property type="protein sequence ID" value="RPF46998.1"/>
    <property type="molecule type" value="Genomic_DNA"/>
</dbReference>
<comment type="caution">
    <text evidence="3">The sequence shown here is derived from an EMBL/GenBank/DDBJ whole genome shotgun (WGS) entry which is preliminary data.</text>
</comment>
<dbReference type="NCBIfam" id="TIGR01898">
    <property type="entry name" value="cas_TM1791_cmr6"/>
    <property type="match status" value="1"/>
</dbReference>
<sequence>MRVPLYAGVRPLPVRRPEFNAGLWYDKFFCYWKDNEWSVEEGKENREKSGKIKWIEVAAISPVGDQAMLNQAIHRTATLVLALGGEIRCLTTDWRFVTGLGREHPVENGFAWHHTLGVPFLPGSSVKGIVRAWAETWIDPPVSDDVRRIFGPDGEVRDKHVGSVIFFDALPVKPVRLEADVMTPHYALYYQQDRPENPPGDWYDPVPIPFLTVAPSQVFLFALAPRRLDDEQGRADCQRAMEWLTEALAAVGAGAKTAVGYGRFVRQEKEESEIRRGLTAYDVTFTPAADKLSGVPSGKHVPPAAMSPLRAEMEEDGYNRDPDRFMSALTTKWLKKLQDDQTIPDEKREIAVLLKEWYLMYRGEQWRRPNKKNKAKIAEIKKVLGE</sequence>
<evidence type="ECO:0000313" key="3">
    <source>
        <dbReference type="EMBL" id="RPF46998.1"/>
    </source>
</evidence>
<feature type="domain" description="CRISPR type III-associated protein" evidence="2">
    <location>
        <begin position="97"/>
        <end position="264"/>
    </location>
</feature>
<name>A0A3N5BBE6_9THEO</name>
<dbReference type="InterPro" id="IPR010172">
    <property type="entry name" value="CRISPR-assoc_prot_TM1791"/>
</dbReference>
<dbReference type="InterPro" id="IPR005537">
    <property type="entry name" value="RAMP_III_fam"/>
</dbReference>
<protein>
    <submittedName>
        <fullName evidence="3">CRISPR-associated protein Cmr6</fullName>
    </submittedName>
</protein>
<gene>
    <name evidence="3" type="ORF">EDD75_1265</name>
</gene>
<organism evidence="3 4">
    <name type="scientific">Thermodesulfitimonas autotrophica</name>
    <dbReference type="NCBI Taxonomy" id="1894989"/>
    <lineage>
        <taxon>Bacteria</taxon>
        <taxon>Bacillati</taxon>
        <taxon>Bacillota</taxon>
        <taxon>Clostridia</taxon>
        <taxon>Thermoanaerobacterales</taxon>
        <taxon>Thermoanaerobacteraceae</taxon>
        <taxon>Thermodesulfitimonas</taxon>
    </lineage>
</organism>
<evidence type="ECO:0000256" key="1">
    <source>
        <dbReference type="ARBA" id="ARBA00023118"/>
    </source>
</evidence>